<protein>
    <submittedName>
        <fullName evidence="2">Uncharacterized protein</fullName>
    </submittedName>
</protein>
<sequence>MADEEEKARVEKMTDRRMDAAHKAFDGHRKTISDSFALVGSFATTAMRAPAIAAGAGIAALLGFFSANRGALAGTEGIAFFNHALSYFCGSIALSVICSGIAYLSQLLVTNSLQSYTFNYDSPFVLETRRRKLLNGFGAVFQISAILLGLASIGLLVCGGWFFMMLTDFLATKTPLPSLP</sequence>
<dbReference type="Proteomes" id="UP000320653">
    <property type="component" value="Unassembled WGS sequence"/>
</dbReference>
<dbReference type="RefSeq" id="WP_145635885.1">
    <property type="nucleotide sequence ID" value="NZ_VIWP01000002.1"/>
</dbReference>
<keyword evidence="1" id="KW-0472">Membrane</keyword>
<keyword evidence="1" id="KW-1133">Transmembrane helix</keyword>
<comment type="caution">
    <text evidence="2">The sequence shown here is derived from an EMBL/GenBank/DDBJ whole genome shotgun (WGS) entry which is preliminary data.</text>
</comment>
<feature type="transmembrane region" description="Helical" evidence="1">
    <location>
        <begin position="36"/>
        <end position="65"/>
    </location>
</feature>
<evidence type="ECO:0000313" key="3">
    <source>
        <dbReference type="Proteomes" id="UP000320653"/>
    </source>
</evidence>
<keyword evidence="3" id="KW-1185">Reference proteome</keyword>
<keyword evidence="1" id="KW-0812">Transmembrane</keyword>
<dbReference type="EMBL" id="VIWP01000002">
    <property type="protein sequence ID" value="TWF57365.1"/>
    <property type="molecule type" value="Genomic_DNA"/>
</dbReference>
<dbReference type="OrthoDB" id="9994971at2"/>
<proteinExistence type="predicted"/>
<evidence type="ECO:0000256" key="1">
    <source>
        <dbReference type="SAM" id="Phobius"/>
    </source>
</evidence>
<accession>A0A561R433</accession>
<reference evidence="2 3" key="1">
    <citation type="submission" date="2019-06" db="EMBL/GenBank/DDBJ databases">
        <title>Sorghum-associated microbial communities from plants grown in Nebraska, USA.</title>
        <authorList>
            <person name="Schachtman D."/>
        </authorList>
    </citation>
    <scope>NUCLEOTIDE SEQUENCE [LARGE SCALE GENOMIC DNA]</scope>
    <source>
        <strain evidence="2 3">1225</strain>
    </source>
</reference>
<feature type="transmembrane region" description="Helical" evidence="1">
    <location>
        <begin position="139"/>
        <end position="164"/>
    </location>
</feature>
<dbReference type="AlphaFoldDB" id="A0A561R433"/>
<organism evidence="2 3">
    <name type="scientific">Neorhizobium alkalisoli</name>
    <dbReference type="NCBI Taxonomy" id="528178"/>
    <lineage>
        <taxon>Bacteria</taxon>
        <taxon>Pseudomonadati</taxon>
        <taxon>Pseudomonadota</taxon>
        <taxon>Alphaproteobacteria</taxon>
        <taxon>Hyphomicrobiales</taxon>
        <taxon>Rhizobiaceae</taxon>
        <taxon>Rhizobium/Agrobacterium group</taxon>
        <taxon>Neorhizobium</taxon>
    </lineage>
</organism>
<feature type="transmembrane region" description="Helical" evidence="1">
    <location>
        <begin position="85"/>
        <end position="104"/>
    </location>
</feature>
<evidence type="ECO:0000313" key="2">
    <source>
        <dbReference type="EMBL" id="TWF57365.1"/>
    </source>
</evidence>
<gene>
    <name evidence="2" type="ORF">FHW37_1021009</name>
</gene>
<name>A0A561R433_9HYPH</name>